<evidence type="ECO:0000313" key="2">
    <source>
        <dbReference type="EMBL" id="GIE65115.1"/>
    </source>
</evidence>
<dbReference type="EMBL" id="BOMS01000015">
    <property type="protein sequence ID" value="GIE65115.1"/>
    <property type="molecule type" value="Genomic_DNA"/>
</dbReference>
<dbReference type="Proteomes" id="UP000624709">
    <property type="component" value="Unassembled WGS sequence"/>
</dbReference>
<dbReference type="InterPro" id="IPR014942">
    <property type="entry name" value="AbiEii"/>
</dbReference>
<proteinExistence type="predicted"/>
<evidence type="ECO:0008006" key="4">
    <source>
        <dbReference type="Google" id="ProtNLM"/>
    </source>
</evidence>
<dbReference type="Pfam" id="PF08843">
    <property type="entry name" value="AbiEii"/>
    <property type="match status" value="1"/>
</dbReference>
<sequence>MASKTVVRKASFRLFSRVVKEITGDFETHVTVYPNQAEVLAAFAADHGATFLHIELDRGSAMSQPMLTLHGSGTLTEQQAVARDWCHWLRVAGMDPIRSKIEVAPWADGVPQHDRDARDEPDDRYFEHHLKLRLPAGMTDLITVTDLVEPHGARLSRNARSRSADGAETRFVNQRCHRVGRSTASLRLDRLVTALREAGHEVVSVEQEYVVQDTNLGLDAGWLPGTTFGVARPARRKVQLAPATPRGYPATYRPVPQPKRTLRRRSPDVRQELVFDPALKQHANAYRAGEPVFGDPAAGERWRAARRAALDHVLAQLTGESWSRHLVLRGSVTMPAWVGAAAREPGDLDFVVTPASVTSDGEAGRRLFDRIVRALGERPGAGLRADRIEQSEIWTYERADGRRLVIPFEVENVPGGIVQVDVVFGENLPVAPEPITLPGVTGPVLAATAGLSLAWKLQWLATDCYPQGKDLYDAVLLAERATADLALVRELLRPELGATADDFTAETVLSWTDVQWDNFARDYPGLVTEPHEHPWLRRLAVALDRAWRV</sequence>
<organism evidence="2 3">
    <name type="scientific">Actinoplanes palleronii</name>
    <dbReference type="NCBI Taxonomy" id="113570"/>
    <lineage>
        <taxon>Bacteria</taxon>
        <taxon>Bacillati</taxon>
        <taxon>Actinomycetota</taxon>
        <taxon>Actinomycetes</taxon>
        <taxon>Micromonosporales</taxon>
        <taxon>Micromonosporaceae</taxon>
        <taxon>Actinoplanes</taxon>
    </lineage>
</organism>
<reference evidence="2 3" key="1">
    <citation type="submission" date="2021-01" db="EMBL/GenBank/DDBJ databases">
        <title>Whole genome shotgun sequence of Actinoplanes palleronii NBRC 14916.</title>
        <authorList>
            <person name="Komaki H."/>
            <person name="Tamura T."/>
        </authorList>
    </citation>
    <scope>NUCLEOTIDE SEQUENCE [LARGE SCALE GENOMIC DNA]</scope>
    <source>
        <strain evidence="2 3">NBRC 14916</strain>
    </source>
</reference>
<keyword evidence="3" id="KW-1185">Reference proteome</keyword>
<evidence type="ECO:0000256" key="1">
    <source>
        <dbReference type="SAM" id="MobiDB-lite"/>
    </source>
</evidence>
<gene>
    <name evidence="2" type="ORF">Apa02nite_012230</name>
</gene>
<evidence type="ECO:0000313" key="3">
    <source>
        <dbReference type="Proteomes" id="UP000624709"/>
    </source>
</evidence>
<name>A0ABQ4B380_9ACTN</name>
<accession>A0ABQ4B380</accession>
<comment type="caution">
    <text evidence="2">The sequence shown here is derived from an EMBL/GenBank/DDBJ whole genome shotgun (WGS) entry which is preliminary data.</text>
</comment>
<protein>
    <recommendedName>
        <fullName evidence="4">Nucleotidyltransferase AbiEii toxin of type IV toxin-antitoxin system</fullName>
    </recommendedName>
</protein>
<feature type="region of interest" description="Disordered" evidence="1">
    <location>
        <begin position="244"/>
        <end position="267"/>
    </location>
</feature>